<feature type="domain" description="CCDC81 HU" evidence="2">
    <location>
        <begin position="100"/>
        <end position="146"/>
    </location>
</feature>
<reference evidence="3 4" key="1">
    <citation type="submission" date="2019-09" db="EMBL/GenBank/DDBJ databases">
        <title>Bird 10,000 Genomes (B10K) Project - Family phase.</title>
        <authorList>
            <person name="Zhang G."/>
        </authorList>
    </citation>
    <scope>NUCLEOTIDE SEQUENCE [LARGE SCALE GENOMIC DNA]</scope>
    <source>
        <strain evidence="3">B10K-DU-001-61</strain>
        <tissue evidence="3">Muscle</tissue>
    </source>
</reference>
<name>A0A7K9UJ98_9AVES</name>
<feature type="non-terminal residue" evidence="3">
    <location>
        <position position="146"/>
    </location>
</feature>
<evidence type="ECO:0000313" key="4">
    <source>
        <dbReference type="Proteomes" id="UP000579406"/>
    </source>
</evidence>
<feature type="non-terminal residue" evidence="3">
    <location>
        <position position="1"/>
    </location>
</feature>
<sequence length="146" mass="16889">MLKYLLFRSLEPDDLPLLKELSTSEVCHVWKATSRYIYRQLLEKKAVDIGIGTFALVSAQATVGEDKVLPVERPVFQPCRIFRKFYHLKCKKAKIPDETPCVPLDFKHIAAQIHFCPETVEKCIHETLIFFAGAIRDMKEVEFSFK</sequence>
<evidence type="ECO:0000259" key="1">
    <source>
        <dbReference type="Pfam" id="PF14908"/>
    </source>
</evidence>
<dbReference type="Pfam" id="PF18289">
    <property type="entry name" value="HU-CCDC81_euk_2"/>
    <property type="match status" value="1"/>
</dbReference>
<dbReference type="InterPro" id="IPR028034">
    <property type="entry name" value="HU-CCDC81"/>
</dbReference>
<dbReference type="GO" id="GO:0005815">
    <property type="term" value="C:microtubule organizing center"/>
    <property type="evidence" value="ECO:0007669"/>
    <property type="project" value="TreeGrafter"/>
</dbReference>
<accession>A0A7K9UJ98</accession>
<dbReference type="Proteomes" id="UP000579406">
    <property type="component" value="Unassembled WGS sequence"/>
</dbReference>
<protein>
    <submittedName>
        <fullName evidence="3">CCD81 protein</fullName>
    </submittedName>
</protein>
<dbReference type="OrthoDB" id="125906at2759"/>
<keyword evidence="4" id="KW-1185">Reference proteome</keyword>
<dbReference type="Pfam" id="PF14908">
    <property type="entry name" value="HU-CCDC81_euk_1"/>
    <property type="match status" value="1"/>
</dbReference>
<comment type="caution">
    <text evidence="3">The sequence shown here is derived from an EMBL/GenBank/DDBJ whole genome shotgun (WGS) entry which is preliminary data.</text>
</comment>
<dbReference type="PANTHER" id="PTHR14362:SF2">
    <property type="entry name" value="COILED-COIL DOMAIN-CONTAINING PROTEIN 81"/>
    <property type="match status" value="1"/>
</dbReference>
<evidence type="ECO:0000313" key="3">
    <source>
        <dbReference type="EMBL" id="NXI60897.1"/>
    </source>
</evidence>
<organism evidence="3 4">
    <name type="scientific">Chloroceryle aenea</name>
    <name type="common">American pygmy kingfisher</name>
    <dbReference type="NCBI Taxonomy" id="176938"/>
    <lineage>
        <taxon>Eukaryota</taxon>
        <taxon>Metazoa</taxon>
        <taxon>Chordata</taxon>
        <taxon>Craniata</taxon>
        <taxon>Vertebrata</taxon>
        <taxon>Euteleostomi</taxon>
        <taxon>Archelosauria</taxon>
        <taxon>Archosauria</taxon>
        <taxon>Dinosauria</taxon>
        <taxon>Saurischia</taxon>
        <taxon>Theropoda</taxon>
        <taxon>Coelurosauria</taxon>
        <taxon>Aves</taxon>
        <taxon>Neognathae</taxon>
        <taxon>Neoaves</taxon>
        <taxon>Telluraves</taxon>
        <taxon>Coraciimorphae</taxon>
        <taxon>Coraciiformes</taxon>
        <taxon>Cerylidae</taxon>
        <taxon>Chloroceryle</taxon>
    </lineage>
</organism>
<dbReference type="EMBL" id="VWZY01023651">
    <property type="protein sequence ID" value="NXI60897.1"/>
    <property type="molecule type" value="Genomic_DNA"/>
</dbReference>
<dbReference type="AlphaFoldDB" id="A0A7K9UJ98"/>
<dbReference type="PANTHER" id="PTHR14362">
    <property type="entry name" value="COILED-COIL DOMAIN-CONTAINING PROTEIN 81"/>
    <property type="match status" value="1"/>
</dbReference>
<dbReference type="InterPro" id="IPR026295">
    <property type="entry name" value="CCD81"/>
</dbReference>
<dbReference type="InterPro" id="IPR040673">
    <property type="entry name" value="CCDC81_HU_dom_2"/>
</dbReference>
<gene>
    <name evidence="3" type="primary">Ccdc81_1</name>
    <name evidence="3" type="ORF">CHLAEN_R02326</name>
</gene>
<feature type="domain" description="CCDC81 HU" evidence="1">
    <location>
        <begin position="15"/>
        <end position="89"/>
    </location>
</feature>
<proteinExistence type="predicted"/>
<evidence type="ECO:0000259" key="2">
    <source>
        <dbReference type="Pfam" id="PF18289"/>
    </source>
</evidence>